<proteinExistence type="predicted"/>
<feature type="transmembrane region" description="Helical" evidence="3">
    <location>
        <begin position="163"/>
        <end position="184"/>
    </location>
</feature>
<dbReference type="OrthoDB" id="1919832at2"/>
<evidence type="ECO:0000313" key="6">
    <source>
        <dbReference type="Proteomes" id="UP000070080"/>
    </source>
</evidence>
<keyword evidence="6" id="KW-1185">Reference proteome</keyword>
<dbReference type="EMBL" id="LSCV01000035">
    <property type="protein sequence ID" value="KXB39898.1"/>
    <property type="molecule type" value="Genomic_DNA"/>
</dbReference>
<name>A0A133Y9I5_9FIRM</name>
<feature type="compositionally biased region" description="Basic and acidic residues" evidence="2">
    <location>
        <begin position="390"/>
        <end position="417"/>
    </location>
</feature>
<keyword evidence="3" id="KW-0812">Transmembrane</keyword>
<dbReference type="GO" id="GO:0004040">
    <property type="term" value="F:amidase activity"/>
    <property type="evidence" value="ECO:0007669"/>
    <property type="project" value="InterPro"/>
</dbReference>
<dbReference type="Pfam" id="PF01832">
    <property type="entry name" value="Glucosaminidase"/>
    <property type="match status" value="1"/>
</dbReference>
<reference evidence="6" key="1">
    <citation type="submission" date="2016-01" db="EMBL/GenBank/DDBJ databases">
        <authorList>
            <person name="Mitreva M."/>
            <person name="Pepin K.H."/>
            <person name="Mihindukulasuriya K.A."/>
            <person name="Fulton R."/>
            <person name="Fronick C."/>
            <person name="O'Laughlin M."/>
            <person name="Miner T."/>
            <person name="Herter B."/>
            <person name="Rosa B.A."/>
            <person name="Cordes M."/>
            <person name="Tomlinson C."/>
            <person name="Wollam A."/>
            <person name="Palsikar V.B."/>
            <person name="Mardis E.R."/>
            <person name="Wilson R.K."/>
        </authorList>
    </citation>
    <scope>NUCLEOTIDE SEQUENCE [LARGE SCALE GENOMIC DNA]</scope>
    <source>
        <strain evidence="6">KA00274</strain>
    </source>
</reference>
<keyword evidence="3" id="KW-1133">Transmembrane helix</keyword>
<protein>
    <submittedName>
        <fullName evidence="5">Mannosyl-glycoprotein endo-beta-N-acetylglucosaminidase</fullName>
    </submittedName>
</protein>
<dbReference type="PATRIC" id="fig|1497955.3.peg.1044"/>
<feature type="region of interest" description="Disordered" evidence="2">
    <location>
        <begin position="132"/>
        <end position="155"/>
    </location>
</feature>
<gene>
    <name evidence="5" type="ORF">HMPREF1872_01074</name>
</gene>
<feature type="region of interest" description="Disordered" evidence="2">
    <location>
        <begin position="1"/>
        <end position="32"/>
    </location>
</feature>
<dbReference type="STRING" id="1497955.HMPREF1872_01074"/>
<dbReference type="Gene3D" id="4.10.80.30">
    <property type="entry name" value="DNA polymerase, domain 6"/>
    <property type="match status" value="1"/>
</dbReference>
<dbReference type="InterPro" id="IPR051056">
    <property type="entry name" value="Glycosyl_Hydrolase_73"/>
</dbReference>
<feature type="region of interest" description="Disordered" evidence="2">
    <location>
        <begin position="441"/>
        <end position="465"/>
    </location>
</feature>
<comment type="caution">
    <text evidence="5">The sequence shown here is derived from an EMBL/GenBank/DDBJ whole genome shotgun (WGS) entry which is preliminary data.</text>
</comment>
<sequence length="465" mass="52861">MSNEPAKEDKNSNKVNSSPTLPQGTDAVKVRNKDDFQPLVDIKEPSLINLLKFSQIDEKRRQSEWQANYGQTNAAANLTEPKALGRRIEHLPENSPKASTFPFSAISKAAQTNMKTSFNKFEDKLAHDFSKAPQAISKNPANSKLQTGPGTKVRRRQSKKARIAYSFLAFSVVLLLAVIGVVIWQQKHKPVEMNFQLRLKKYEKSIIASARETGVWPSVTAAQLYIEAGDGPNKLADLDNNGFGLKWHDNMARRHRNLAWPVTYETKEYIDGEYVTIDDLFGKFANFEIGLFEHDRIWWNGYHEEARQVLMNLETGTRDEFISAILHYATDPSYRAAITKVIQEQKLDYLDELAFPNGKRLQAGFLDLQTRAEKEAIQEAVDKLKEEKAKELEQAKKEQPKNDKPKAPETEANKELTEADLTSEQKQAALDSVKEKMFRSLGSYPDDGYNVRDLKNENLQTALKR</sequence>
<feature type="domain" description="Mannosyl-glycoprotein endo-beta-N-acetylglucosamidase-like" evidence="4">
    <location>
        <begin position="205"/>
        <end position="346"/>
    </location>
</feature>
<dbReference type="AlphaFoldDB" id="A0A133Y9I5"/>
<dbReference type="PANTHER" id="PTHR33308:SF9">
    <property type="entry name" value="PEPTIDOGLYCAN HYDROLASE FLGJ"/>
    <property type="match status" value="1"/>
</dbReference>
<evidence type="ECO:0000259" key="4">
    <source>
        <dbReference type="Pfam" id="PF01832"/>
    </source>
</evidence>
<dbReference type="Proteomes" id="UP000070080">
    <property type="component" value="Unassembled WGS sequence"/>
</dbReference>
<keyword evidence="3" id="KW-0472">Membrane</keyword>
<feature type="compositionally biased region" description="Basic and acidic residues" evidence="2">
    <location>
        <begin position="1"/>
        <end position="12"/>
    </location>
</feature>
<evidence type="ECO:0000313" key="5">
    <source>
        <dbReference type="EMBL" id="KXB39898.1"/>
    </source>
</evidence>
<dbReference type="Gene3D" id="1.10.530.10">
    <property type="match status" value="1"/>
</dbReference>
<evidence type="ECO:0000256" key="3">
    <source>
        <dbReference type="SAM" id="Phobius"/>
    </source>
</evidence>
<dbReference type="PANTHER" id="PTHR33308">
    <property type="entry name" value="PEPTIDOGLYCAN HYDROLASE FLGJ"/>
    <property type="match status" value="1"/>
</dbReference>
<evidence type="ECO:0000256" key="2">
    <source>
        <dbReference type="SAM" id="MobiDB-lite"/>
    </source>
</evidence>
<dbReference type="InterPro" id="IPR002901">
    <property type="entry name" value="MGlyc_endo_b_GlcNAc-like_dom"/>
</dbReference>
<feature type="region of interest" description="Disordered" evidence="2">
    <location>
        <begin position="390"/>
        <end position="428"/>
    </location>
</feature>
<evidence type="ECO:0000256" key="1">
    <source>
        <dbReference type="ARBA" id="ARBA00022801"/>
    </source>
</evidence>
<keyword evidence="1" id="KW-0378">Hydrolase</keyword>
<dbReference type="RefSeq" id="WP_066714547.1">
    <property type="nucleotide sequence ID" value="NZ_JARFNM010000001.1"/>
</dbReference>
<feature type="compositionally biased region" description="Polar residues" evidence="2">
    <location>
        <begin position="136"/>
        <end position="149"/>
    </location>
</feature>
<feature type="compositionally biased region" description="Polar residues" evidence="2">
    <location>
        <begin position="13"/>
        <end position="23"/>
    </location>
</feature>
<organism evidence="5 6">
    <name type="scientific">Amygdalobacter nucleatus</name>
    <dbReference type="NCBI Taxonomy" id="3029274"/>
    <lineage>
        <taxon>Bacteria</taxon>
        <taxon>Bacillati</taxon>
        <taxon>Bacillota</taxon>
        <taxon>Clostridia</taxon>
        <taxon>Eubacteriales</taxon>
        <taxon>Oscillospiraceae</taxon>
        <taxon>Amygdalobacter</taxon>
    </lineage>
</organism>
<accession>A0A133Y9I5</accession>